<dbReference type="SUPFAM" id="SSF48008">
    <property type="entry name" value="GntR ligand-binding domain-like"/>
    <property type="match status" value="1"/>
</dbReference>
<keyword evidence="3" id="KW-0804">Transcription</keyword>
<dbReference type="SMART" id="SM00895">
    <property type="entry name" value="FCD"/>
    <property type="match status" value="1"/>
</dbReference>
<dbReference type="GO" id="GO:0003677">
    <property type="term" value="F:DNA binding"/>
    <property type="evidence" value="ECO:0007669"/>
    <property type="project" value="UniProtKB-KW"/>
</dbReference>
<reference evidence="5 6" key="1">
    <citation type="submission" date="2019-02" db="EMBL/GenBank/DDBJ databases">
        <title>Sequencing the genomes of 1000 actinobacteria strains.</title>
        <authorList>
            <person name="Klenk H.-P."/>
        </authorList>
    </citation>
    <scope>NUCLEOTIDE SEQUENCE [LARGE SCALE GENOMIC DNA]</scope>
    <source>
        <strain evidence="5 6">DSM 45779</strain>
    </source>
</reference>
<dbReference type="PROSITE" id="PS50949">
    <property type="entry name" value="HTH_GNTR"/>
    <property type="match status" value="1"/>
</dbReference>
<dbReference type="Gene3D" id="1.20.120.530">
    <property type="entry name" value="GntR ligand-binding domain-like"/>
    <property type="match status" value="1"/>
</dbReference>
<keyword evidence="6" id="KW-1185">Reference proteome</keyword>
<dbReference type="EMBL" id="SHKL01000001">
    <property type="protein sequence ID" value="RZT87989.1"/>
    <property type="molecule type" value="Genomic_DNA"/>
</dbReference>
<dbReference type="SMART" id="SM00345">
    <property type="entry name" value="HTH_GNTR"/>
    <property type="match status" value="1"/>
</dbReference>
<evidence type="ECO:0000313" key="5">
    <source>
        <dbReference type="EMBL" id="RZT87989.1"/>
    </source>
</evidence>
<organism evidence="5 6">
    <name type="scientific">Pseudonocardia sediminis</name>
    <dbReference type="NCBI Taxonomy" id="1397368"/>
    <lineage>
        <taxon>Bacteria</taxon>
        <taxon>Bacillati</taxon>
        <taxon>Actinomycetota</taxon>
        <taxon>Actinomycetes</taxon>
        <taxon>Pseudonocardiales</taxon>
        <taxon>Pseudonocardiaceae</taxon>
        <taxon>Pseudonocardia</taxon>
    </lineage>
</organism>
<comment type="caution">
    <text evidence="5">The sequence shown here is derived from an EMBL/GenBank/DDBJ whole genome shotgun (WGS) entry which is preliminary data.</text>
</comment>
<evidence type="ECO:0000256" key="3">
    <source>
        <dbReference type="ARBA" id="ARBA00023163"/>
    </source>
</evidence>
<dbReference type="InterPro" id="IPR036390">
    <property type="entry name" value="WH_DNA-bd_sf"/>
</dbReference>
<dbReference type="Gene3D" id="1.10.10.10">
    <property type="entry name" value="Winged helix-like DNA-binding domain superfamily/Winged helix DNA-binding domain"/>
    <property type="match status" value="1"/>
</dbReference>
<evidence type="ECO:0000256" key="2">
    <source>
        <dbReference type="ARBA" id="ARBA00023125"/>
    </source>
</evidence>
<name>A0A4Q7V5N8_PSEST</name>
<keyword evidence="2" id="KW-0238">DNA-binding</keyword>
<gene>
    <name evidence="5" type="ORF">EV383_4923</name>
</gene>
<dbReference type="Pfam" id="PF00392">
    <property type="entry name" value="GntR"/>
    <property type="match status" value="1"/>
</dbReference>
<dbReference type="RefSeq" id="WP_130292059.1">
    <property type="nucleotide sequence ID" value="NZ_SHKL01000001.1"/>
</dbReference>
<dbReference type="Proteomes" id="UP000291591">
    <property type="component" value="Unassembled WGS sequence"/>
</dbReference>
<dbReference type="InterPro" id="IPR000524">
    <property type="entry name" value="Tscrpt_reg_HTH_GntR"/>
</dbReference>
<proteinExistence type="predicted"/>
<dbReference type="InterPro" id="IPR036388">
    <property type="entry name" value="WH-like_DNA-bd_sf"/>
</dbReference>
<dbReference type="PANTHER" id="PTHR43537:SF45">
    <property type="entry name" value="GNTR FAMILY REGULATORY PROTEIN"/>
    <property type="match status" value="1"/>
</dbReference>
<dbReference type="PRINTS" id="PR00035">
    <property type="entry name" value="HTHGNTR"/>
</dbReference>
<keyword evidence="1" id="KW-0805">Transcription regulation</keyword>
<dbReference type="InterPro" id="IPR008920">
    <property type="entry name" value="TF_FadR/GntR_C"/>
</dbReference>
<accession>A0A4Q7V5N8</accession>
<evidence type="ECO:0000259" key="4">
    <source>
        <dbReference type="PROSITE" id="PS50949"/>
    </source>
</evidence>
<dbReference type="InterPro" id="IPR011711">
    <property type="entry name" value="GntR_C"/>
</dbReference>
<dbReference type="AlphaFoldDB" id="A0A4Q7V5N8"/>
<sequence>MTALPTPPSRVEQVYDAIVDDICTGRLAPGTRLRQEELAERFNVSRQPVQQALLLLRTQGLLRDTGRRGLEVAPVDREFVQHLYGLRAVMDGYAARCAAGKLSPAALDRGRSLVIAGQEAERDRAYAHMVGSDVEFHQFVMEQSGNPLLVESAGVIWRNVQRVMGELLYRGGAPSWVWEDHAAIFDAIASGAPDAAERLARRHAEHGEELILDALDSLPAVDRA</sequence>
<protein>
    <submittedName>
        <fullName evidence="5">GntR family transcriptional regulator</fullName>
    </submittedName>
</protein>
<evidence type="ECO:0000256" key="1">
    <source>
        <dbReference type="ARBA" id="ARBA00023015"/>
    </source>
</evidence>
<evidence type="ECO:0000313" key="6">
    <source>
        <dbReference type="Proteomes" id="UP000291591"/>
    </source>
</evidence>
<dbReference type="SUPFAM" id="SSF46785">
    <property type="entry name" value="Winged helix' DNA-binding domain"/>
    <property type="match status" value="1"/>
</dbReference>
<dbReference type="Pfam" id="PF07729">
    <property type="entry name" value="FCD"/>
    <property type="match status" value="1"/>
</dbReference>
<feature type="domain" description="HTH gntR-type" evidence="4">
    <location>
        <begin position="8"/>
        <end position="75"/>
    </location>
</feature>
<dbReference type="PANTHER" id="PTHR43537">
    <property type="entry name" value="TRANSCRIPTIONAL REGULATOR, GNTR FAMILY"/>
    <property type="match status" value="1"/>
</dbReference>
<dbReference type="OrthoDB" id="8664638at2"/>
<dbReference type="GO" id="GO:0003700">
    <property type="term" value="F:DNA-binding transcription factor activity"/>
    <property type="evidence" value="ECO:0007669"/>
    <property type="project" value="InterPro"/>
</dbReference>